<evidence type="ECO:0000256" key="1">
    <source>
        <dbReference type="SAM" id="Phobius"/>
    </source>
</evidence>
<name>A0A2I7KGT1_9RHOB</name>
<gene>
    <name evidence="2" type="ORF">PhaeoP88_04462</name>
</gene>
<geneLocation type="plasmid" evidence="3">
    <name>pp88_e</name>
</geneLocation>
<evidence type="ECO:0000313" key="3">
    <source>
        <dbReference type="Proteomes" id="UP000236447"/>
    </source>
</evidence>
<feature type="transmembrane region" description="Helical" evidence="1">
    <location>
        <begin position="27"/>
        <end position="46"/>
    </location>
</feature>
<proteinExistence type="predicted"/>
<keyword evidence="1" id="KW-0812">Transmembrane</keyword>
<protein>
    <submittedName>
        <fullName evidence="2">Uncharacterized protein</fullName>
    </submittedName>
</protein>
<reference evidence="2 3" key="2">
    <citation type="journal article" date="2017" name="Genome Biol. Evol.">
        <title>Trajectories and Drivers of Genome Evolution in Surface-Associated Marine Phaeobacter.</title>
        <authorList>
            <person name="Freese H.M."/>
            <person name="Sikorski J."/>
            <person name="Bunk B."/>
            <person name="Scheuner C."/>
            <person name="Meier-Kolthoff J.P."/>
            <person name="Sproer C."/>
            <person name="Gram L."/>
            <person name="Overmann J."/>
        </authorList>
    </citation>
    <scope>NUCLEOTIDE SEQUENCE [LARGE SCALE GENOMIC DNA]</scope>
    <source>
        <strain evidence="2 3">P88</strain>
        <plasmid evidence="2">pP88_e</plasmid>
    </source>
</reference>
<accession>A0A2I7KGT1</accession>
<sequence length="49" mass="5556">MNDCKESENSALAGLDLVNCAADKTSWIWVWVIVAILICAIATYLWRKR</sequence>
<dbReference type="AlphaFoldDB" id="A0A2I7KGT1"/>
<dbReference type="EMBL" id="CP010730">
    <property type="protein sequence ID" value="AUR01774.1"/>
    <property type="molecule type" value="Genomic_DNA"/>
</dbReference>
<evidence type="ECO:0000313" key="2">
    <source>
        <dbReference type="EMBL" id="AUR01774.1"/>
    </source>
</evidence>
<organism evidence="2 3">
    <name type="scientific">Phaeobacter inhibens</name>
    <dbReference type="NCBI Taxonomy" id="221822"/>
    <lineage>
        <taxon>Bacteria</taxon>
        <taxon>Pseudomonadati</taxon>
        <taxon>Pseudomonadota</taxon>
        <taxon>Alphaproteobacteria</taxon>
        <taxon>Rhodobacterales</taxon>
        <taxon>Roseobacteraceae</taxon>
        <taxon>Phaeobacter</taxon>
    </lineage>
</organism>
<keyword evidence="2" id="KW-0614">Plasmid</keyword>
<dbReference type="Proteomes" id="UP000236447">
    <property type="component" value="Plasmid pP88_e"/>
</dbReference>
<keyword evidence="1" id="KW-1133">Transmembrane helix</keyword>
<reference evidence="2 3" key="1">
    <citation type="journal article" date="2017" name="Front. Microbiol.">
        <title>Phaeobacter piscinae sp. nov., a species of the Roseobacter group and potential aquaculture probiont.</title>
        <authorList>
            <person name="Sonnenschein E.C."/>
            <person name="Phippen C.B.W."/>
            <person name="Nielsen K.F."/>
            <person name="Mateiu R.V."/>
            <person name="Melchiorsen J."/>
            <person name="Gram L."/>
            <person name="Overmann J."/>
            <person name="Freese H.M."/>
        </authorList>
    </citation>
    <scope>NUCLEOTIDE SEQUENCE [LARGE SCALE GENOMIC DNA]</scope>
    <source>
        <strain evidence="2 3">P88</strain>
        <plasmid evidence="2">pP88_e</plasmid>
    </source>
</reference>
<keyword evidence="1" id="KW-0472">Membrane</keyword>